<protein>
    <recommendedName>
        <fullName evidence="1">DUF5983 domain-containing protein</fullName>
    </recommendedName>
</protein>
<evidence type="ECO:0000313" key="3">
    <source>
        <dbReference type="Proteomes" id="UP001187825"/>
    </source>
</evidence>
<proteinExistence type="predicted"/>
<feature type="non-terminal residue" evidence="2">
    <location>
        <position position="1"/>
    </location>
</feature>
<dbReference type="Pfam" id="PF19419">
    <property type="entry name" value="DUF5983"/>
    <property type="match status" value="1"/>
</dbReference>
<dbReference type="InterPro" id="IPR046025">
    <property type="entry name" value="DUF5983"/>
</dbReference>
<dbReference type="EMBL" id="ABNXQI010000004">
    <property type="protein sequence ID" value="ELP2898716.1"/>
    <property type="molecule type" value="Genomic_DNA"/>
</dbReference>
<sequence length="47" mass="5408">PVLRLKRLGLSKMFRRLVVTLIRRYGVSLIHLDASAECLPGLPTFNW</sequence>
<name>A0AAD2ZHF2_ECOLX</name>
<feature type="domain" description="DUF5983" evidence="1">
    <location>
        <begin position="3"/>
        <end position="47"/>
    </location>
</feature>
<dbReference type="AlphaFoldDB" id="A0AAD2ZHF2"/>
<reference evidence="2" key="1">
    <citation type="submission" date="2023-10" db="EMBL/GenBank/DDBJ databases">
        <authorList>
            <consortium name="GenomeTrakr network: Whole genome sequencing for foodborne pathogen traceback"/>
        </authorList>
    </citation>
    <scope>NUCLEOTIDE SEQUENCE</scope>
    <source>
        <strain evidence="2">RM9975</strain>
    </source>
</reference>
<evidence type="ECO:0000313" key="2">
    <source>
        <dbReference type="EMBL" id="ELP2898716.1"/>
    </source>
</evidence>
<gene>
    <name evidence="2" type="ORF">R0P33_000921</name>
</gene>
<comment type="caution">
    <text evidence="2">The sequence shown here is derived from an EMBL/GenBank/DDBJ whole genome shotgun (WGS) entry which is preliminary data.</text>
</comment>
<accession>A0AAD2ZHF2</accession>
<evidence type="ECO:0000259" key="1">
    <source>
        <dbReference type="Pfam" id="PF19419"/>
    </source>
</evidence>
<organism evidence="2 3">
    <name type="scientific">Escherichia coli O111</name>
    <dbReference type="NCBI Taxonomy" id="1055535"/>
    <lineage>
        <taxon>Bacteria</taxon>
        <taxon>Pseudomonadati</taxon>
        <taxon>Pseudomonadota</taxon>
        <taxon>Gammaproteobacteria</taxon>
        <taxon>Enterobacterales</taxon>
        <taxon>Enterobacteriaceae</taxon>
        <taxon>Escherichia</taxon>
    </lineage>
</organism>
<dbReference type="Proteomes" id="UP001187825">
    <property type="component" value="Unassembled WGS sequence"/>
</dbReference>